<evidence type="ECO:0000313" key="2">
    <source>
        <dbReference type="EMBL" id="RZF62041.1"/>
    </source>
</evidence>
<reference evidence="2 3" key="1">
    <citation type="submission" date="2019-02" db="EMBL/GenBank/DDBJ databases">
        <authorList>
            <person name="Li Y."/>
        </authorList>
    </citation>
    <scope>NUCLEOTIDE SEQUENCE [LARGE SCALE GENOMIC DNA]</scope>
    <source>
        <strain evidence="2 3">30C10-4-7</strain>
    </source>
</reference>
<protein>
    <submittedName>
        <fullName evidence="2">DUF4185 domain-containing protein</fullName>
    </submittedName>
</protein>
<dbReference type="AlphaFoldDB" id="A0A4Q6XQ36"/>
<evidence type="ECO:0000313" key="3">
    <source>
        <dbReference type="Proteomes" id="UP000292855"/>
    </source>
</evidence>
<dbReference type="Proteomes" id="UP000292855">
    <property type="component" value="Unassembled WGS sequence"/>
</dbReference>
<proteinExistence type="predicted"/>
<keyword evidence="3" id="KW-1185">Reference proteome</keyword>
<comment type="caution">
    <text evidence="2">The sequence shown here is derived from an EMBL/GenBank/DDBJ whole genome shotgun (WGS) entry which is preliminary data.</text>
</comment>
<dbReference type="InterPro" id="IPR025442">
    <property type="entry name" value="DUF4185"/>
</dbReference>
<gene>
    <name evidence="2" type="ORF">EWE74_04290</name>
</gene>
<sequence>MVQRNRLAGICIGKRSLYFVFFCYALLWSSCSKNEVEPIHIPTDEILTTDIHLIPDKHTKKATTVLTFKNLNAIAYISVKKSGGSTYSAKINRDELSASYTFGYTIQPSDPESFDLLLTAHYEDEGVSKDLVLHVDNRWGFFIRKVERIARVTGNPIAGEHFASPNNTAGNWNVGGTDLGIIWEMDAGKYGIFFGDTFGQDFVPRPNQPGPNGGSWRSNVLAFSTDNNMEDGLSISNMALDNSGNAREIVYGGKDQSGNGNWTSIPTAAIRANGADYVHYFNMKRWDGWITNYSGMYKSVDNGLTWTKCEDVLFSSNSNFGQGGYFKRDGYVYMIGTQTGRNSPASLCRFRETDIETQENYEYWSSATGQWIKGDEHKATVIIQDKVGELSFIYSNTFKKWIIAYFNEDRYNITMRVADELTGPWSAPYELASGNDYAQLYGSYFHPLSVTGESLYFTMSMWMPYNVYLMKADLADMGLFSE</sequence>
<dbReference type="Pfam" id="PF13810">
    <property type="entry name" value="DUF4185"/>
    <property type="match status" value="1"/>
</dbReference>
<dbReference type="OrthoDB" id="284233at2"/>
<name>A0A4Q6XQ36_9SPHI</name>
<dbReference type="PROSITE" id="PS51257">
    <property type="entry name" value="PROKAR_LIPOPROTEIN"/>
    <property type="match status" value="1"/>
</dbReference>
<dbReference type="EMBL" id="SGIT01000001">
    <property type="protein sequence ID" value="RZF62041.1"/>
    <property type="molecule type" value="Genomic_DNA"/>
</dbReference>
<organism evidence="2 3">
    <name type="scientific">Sphingobacterium corticibacterium</name>
    <dbReference type="NCBI Taxonomy" id="2484746"/>
    <lineage>
        <taxon>Bacteria</taxon>
        <taxon>Pseudomonadati</taxon>
        <taxon>Bacteroidota</taxon>
        <taxon>Sphingobacteriia</taxon>
        <taxon>Sphingobacteriales</taxon>
        <taxon>Sphingobacteriaceae</taxon>
        <taxon>Sphingobacterium</taxon>
    </lineage>
</organism>
<accession>A0A4Q6XQ36</accession>
<feature type="domain" description="DUF4185" evidence="1">
    <location>
        <begin position="164"/>
        <end position="471"/>
    </location>
</feature>
<evidence type="ECO:0000259" key="1">
    <source>
        <dbReference type="Pfam" id="PF13810"/>
    </source>
</evidence>
<dbReference type="RefSeq" id="WP_130140271.1">
    <property type="nucleotide sequence ID" value="NZ_SGIT01000001.1"/>
</dbReference>